<dbReference type="AlphaFoldDB" id="A0A914BW29"/>
<feature type="region of interest" description="Disordered" evidence="1">
    <location>
        <begin position="71"/>
        <end position="118"/>
    </location>
</feature>
<sequence>MYRNAFNTMSIYCEKENCDLKCGHFHLSRSADDKRRSRLKAKQRIFLDTKNVKSLDLLVPINGVVRVTHNHVDKNGSSNNTSLASRRDSSDQKQLSPLTPTTRNPSLGIRQESVDPLSPMSVASTITLDDIIASARRKISQDYEEPRLPSPVFLDELPSEADKHSWTGMLDIDDGFGEADSFVQHLVDSEDEMWMAEPPTILNDDDQEDFEELLK</sequence>
<evidence type="ECO:0000256" key="1">
    <source>
        <dbReference type="SAM" id="MobiDB-lite"/>
    </source>
</evidence>
<feature type="compositionally biased region" description="Polar residues" evidence="1">
    <location>
        <begin position="92"/>
        <end position="105"/>
    </location>
</feature>
<feature type="compositionally biased region" description="Polar residues" evidence="1">
    <location>
        <begin position="75"/>
        <end position="84"/>
    </location>
</feature>
<evidence type="ECO:0000313" key="3">
    <source>
        <dbReference type="WBParaSite" id="ACRNAN_Path_112.g403.t2"/>
    </source>
</evidence>
<accession>A0A914BW29</accession>
<dbReference type="Proteomes" id="UP000887540">
    <property type="component" value="Unplaced"/>
</dbReference>
<evidence type="ECO:0000313" key="2">
    <source>
        <dbReference type="Proteomes" id="UP000887540"/>
    </source>
</evidence>
<reference evidence="3" key="1">
    <citation type="submission" date="2022-11" db="UniProtKB">
        <authorList>
            <consortium name="WormBaseParasite"/>
        </authorList>
    </citation>
    <scope>IDENTIFICATION</scope>
</reference>
<protein>
    <submittedName>
        <fullName evidence="3">Uncharacterized protein</fullName>
    </submittedName>
</protein>
<keyword evidence="2" id="KW-1185">Reference proteome</keyword>
<proteinExistence type="predicted"/>
<organism evidence="2 3">
    <name type="scientific">Acrobeloides nanus</name>
    <dbReference type="NCBI Taxonomy" id="290746"/>
    <lineage>
        <taxon>Eukaryota</taxon>
        <taxon>Metazoa</taxon>
        <taxon>Ecdysozoa</taxon>
        <taxon>Nematoda</taxon>
        <taxon>Chromadorea</taxon>
        <taxon>Rhabditida</taxon>
        <taxon>Tylenchina</taxon>
        <taxon>Cephalobomorpha</taxon>
        <taxon>Cephaloboidea</taxon>
        <taxon>Cephalobidae</taxon>
        <taxon>Acrobeloides</taxon>
    </lineage>
</organism>
<dbReference type="WBParaSite" id="ACRNAN_Path_112.g403.t2">
    <property type="protein sequence ID" value="ACRNAN_Path_112.g403.t2"/>
    <property type="gene ID" value="ACRNAN_Path_112.g403"/>
</dbReference>
<name>A0A914BW29_9BILA</name>